<evidence type="ECO:0000313" key="2">
    <source>
        <dbReference type="Proteomes" id="UP000619486"/>
    </source>
</evidence>
<protein>
    <submittedName>
        <fullName evidence="1">Uncharacterized protein</fullName>
    </submittedName>
</protein>
<proteinExistence type="predicted"/>
<dbReference type="EMBL" id="BMQQ01000062">
    <property type="protein sequence ID" value="GGT66870.1"/>
    <property type="molecule type" value="Genomic_DNA"/>
</dbReference>
<reference evidence="1" key="1">
    <citation type="journal article" date="2014" name="Int. J. Syst. Evol. Microbiol.">
        <title>Complete genome sequence of Corynebacterium casei LMG S-19264T (=DSM 44701T), isolated from a smear-ripened cheese.</title>
        <authorList>
            <consortium name="US DOE Joint Genome Institute (JGI-PGF)"/>
            <person name="Walter F."/>
            <person name="Albersmeier A."/>
            <person name="Kalinowski J."/>
            <person name="Ruckert C."/>
        </authorList>
    </citation>
    <scope>NUCLEOTIDE SEQUENCE</scope>
    <source>
        <strain evidence="1">JCM 3172</strain>
    </source>
</reference>
<reference evidence="1" key="2">
    <citation type="submission" date="2020-09" db="EMBL/GenBank/DDBJ databases">
        <authorList>
            <person name="Sun Q."/>
            <person name="Ohkuma M."/>
        </authorList>
    </citation>
    <scope>NUCLEOTIDE SEQUENCE</scope>
    <source>
        <strain evidence="1">JCM 3172</strain>
    </source>
</reference>
<name>A0A918HIT0_9ACTN</name>
<organism evidence="1 2">
    <name type="scientific">Streptomyces purpureus</name>
    <dbReference type="NCBI Taxonomy" id="1951"/>
    <lineage>
        <taxon>Bacteria</taxon>
        <taxon>Bacillati</taxon>
        <taxon>Actinomycetota</taxon>
        <taxon>Actinomycetes</taxon>
        <taxon>Kitasatosporales</taxon>
        <taxon>Streptomycetaceae</taxon>
        <taxon>Streptomyces</taxon>
    </lineage>
</organism>
<accession>A0A918HIT0</accession>
<evidence type="ECO:0000313" key="1">
    <source>
        <dbReference type="EMBL" id="GGT66870.1"/>
    </source>
</evidence>
<sequence>MSETNTTMAEPVYLSFPADPPQPAAGCGVCAALDKQRAEARERGDFSAVTDLNVELAAHPKSGSHHRRGQK</sequence>
<dbReference type="AlphaFoldDB" id="A0A918HIT0"/>
<gene>
    <name evidence="1" type="ORF">GCM10014713_69360</name>
</gene>
<dbReference type="Proteomes" id="UP000619486">
    <property type="component" value="Unassembled WGS sequence"/>
</dbReference>
<comment type="caution">
    <text evidence="1">The sequence shown here is derived from an EMBL/GenBank/DDBJ whole genome shotgun (WGS) entry which is preliminary data.</text>
</comment>
<keyword evidence="2" id="KW-1185">Reference proteome</keyword>